<dbReference type="Pfam" id="PF13378">
    <property type="entry name" value="MR_MLE_C"/>
    <property type="match status" value="1"/>
</dbReference>
<organism evidence="2 3">
    <name type="scientific">Thelonectria olida</name>
    <dbReference type="NCBI Taxonomy" id="1576542"/>
    <lineage>
        <taxon>Eukaryota</taxon>
        <taxon>Fungi</taxon>
        <taxon>Dikarya</taxon>
        <taxon>Ascomycota</taxon>
        <taxon>Pezizomycotina</taxon>
        <taxon>Sordariomycetes</taxon>
        <taxon>Hypocreomycetidae</taxon>
        <taxon>Hypocreales</taxon>
        <taxon>Nectriaceae</taxon>
        <taxon>Thelonectria</taxon>
    </lineage>
</organism>
<keyword evidence="3" id="KW-1185">Reference proteome</keyword>
<dbReference type="OrthoDB" id="2943660at2759"/>
<dbReference type="InterPro" id="IPR036849">
    <property type="entry name" value="Enolase-like_C_sf"/>
</dbReference>
<dbReference type="InterPro" id="IPR018110">
    <property type="entry name" value="Mandel_Rmase/mucon_lact_enz_CS"/>
</dbReference>
<reference evidence="2 3" key="1">
    <citation type="journal article" date="2021" name="Nat. Commun.">
        <title>Genetic determinants of endophytism in the Arabidopsis root mycobiome.</title>
        <authorList>
            <person name="Mesny F."/>
            <person name="Miyauchi S."/>
            <person name="Thiergart T."/>
            <person name="Pickel B."/>
            <person name="Atanasova L."/>
            <person name="Karlsson M."/>
            <person name="Huettel B."/>
            <person name="Barry K.W."/>
            <person name="Haridas S."/>
            <person name="Chen C."/>
            <person name="Bauer D."/>
            <person name="Andreopoulos W."/>
            <person name="Pangilinan J."/>
            <person name="LaButti K."/>
            <person name="Riley R."/>
            <person name="Lipzen A."/>
            <person name="Clum A."/>
            <person name="Drula E."/>
            <person name="Henrissat B."/>
            <person name="Kohler A."/>
            <person name="Grigoriev I.V."/>
            <person name="Martin F.M."/>
            <person name="Hacquard S."/>
        </authorList>
    </citation>
    <scope>NUCLEOTIDE SEQUENCE [LARGE SCALE GENOMIC DNA]</scope>
    <source>
        <strain evidence="2 3">MPI-CAGE-CH-0241</strain>
    </source>
</reference>
<dbReference type="AlphaFoldDB" id="A0A9P8VV07"/>
<proteinExistence type="predicted"/>
<feature type="domain" description="Enolase C-terminal" evidence="1">
    <location>
        <begin position="12"/>
        <end position="88"/>
    </location>
</feature>
<dbReference type="EMBL" id="JAGPYM010000029">
    <property type="protein sequence ID" value="KAH6879446.1"/>
    <property type="molecule type" value="Genomic_DNA"/>
</dbReference>
<dbReference type="InterPro" id="IPR029065">
    <property type="entry name" value="Enolase_C-like"/>
</dbReference>
<dbReference type="PROSITE" id="PS00909">
    <property type="entry name" value="MR_MLE_2"/>
    <property type="match status" value="1"/>
</dbReference>
<sequence>MEFMFQGELKKGAIRMQLEAGDDPIADAKRVRAVRKALPDHVYIWVDANGGWTLEEALIFARAMGQDITVGLEQPCRTLAKCAEVGRRTGLLSSSTRAS</sequence>
<accession>A0A9P8VV07</accession>
<name>A0A9P8VV07_9HYPO</name>
<comment type="caution">
    <text evidence="2">The sequence shown here is derived from an EMBL/GenBank/DDBJ whole genome shotgun (WGS) entry which is preliminary data.</text>
</comment>
<evidence type="ECO:0000313" key="3">
    <source>
        <dbReference type="Proteomes" id="UP000777438"/>
    </source>
</evidence>
<dbReference type="GO" id="GO:0009063">
    <property type="term" value="P:amino acid catabolic process"/>
    <property type="evidence" value="ECO:0007669"/>
    <property type="project" value="InterPro"/>
</dbReference>
<evidence type="ECO:0000259" key="1">
    <source>
        <dbReference type="Pfam" id="PF13378"/>
    </source>
</evidence>
<gene>
    <name evidence="2" type="ORF">B0T10DRAFT_496465</name>
</gene>
<dbReference type="Gene3D" id="3.20.20.120">
    <property type="entry name" value="Enolase-like C-terminal domain"/>
    <property type="match status" value="1"/>
</dbReference>
<dbReference type="Proteomes" id="UP000777438">
    <property type="component" value="Unassembled WGS sequence"/>
</dbReference>
<evidence type="ECO:0000313" key="2">
    <source>
        <dbReference type="EMBL" id="KAH6879446.1"/>
    </source>
</evidence>
<protein>
    <recommendedName>
        <fullName evidence="1">Enolase C-terminal domain-containing protein</fullName>
    </recommendedName>
</protein>
<dbReference type="SUPFAM" id="SSF51604">
    <property type="entry name" value="Enolase C-terminal domain-like"/>
    <property type="match status" value="1"/>
</dbReference>